<feature type="domain" description="TonB-dependent receptor-like beta-barrel" evidence="10">
    <location>
        <begin position="268"/>
        <end position="717"/>
    </location>
</feature>
<dbReference type="RefSeq" id="WP_097062452.1">
    <property type="nucleotide sequence ID" value="NZ_OBMI01000001.1"/>
</dbReference>
<keyword evidence="6 8" id="KW-0472">Membrane</keyword>
<dbReference type="InterPro" id="IPR012910">
    <property type="entry name" value="Plug_dom"/>
</dbReference>
<keyword evidence="4 8" id="KW-0812">Transmembrane</keyword>
<dbReference type="SUPFAM" id="SSF56935">
    <property type="entry name" value="Porins"/>
    <property type="match status" value="1"/>
</dbReference>
<evidence type="ECO:0000256" key="7">
    <source>
        <dbReference type="ARBA" id="ARBA00023237"/>
    </source>
</evidence>
<evidence type="ECO:0000256" key="2">
    <source>
        <dbReference type="ARBA" id="ARBA00022448"/>
    </source>
</evidence>
<evidence type="ECO:0000313" key="12">
    <source>
        <dbReference type="EMBL" id="SOB79446.1"/>
    </source>
</evidence>
<keyword evidence="2 8" id="KW-0813">Transport</keyword>
<evidence type="ECO:0000256" key="6">
    <source>
        <dbReference type="ARBA" id="ARBA00023136"/>
    </source>
</evidence>
<accession>A0A285QC86</accession>
<dbReference type="EMBL" id="OBMI01000001">
    <property type="protein sequence ID" value="SOB79446.1"/>
    <property type="molecule type" value="Genomic_DNA"/>
</dbReference>
<proteinExistence type="inferred from homology"/>
<dbReference type="PANTHER" id="PTHR47234:SF3">
    <property type="entry name" value="SECRETIN_TONB SHORT N-TERMINAL DOMAIN-CONTAINING PROTEIN"/>
    <property type="match status" value="1"/>
</dbReference>
<evidence type="ECO:0000313" key="13">
    <source>
        <dbReference type="Proteomes" id="UP000219494"/>
    </source>
</evidence>
<organism evidence="12 13">
    <name type="scientific">Sphingomonas guangdongensis</name>
    <dbReference type="NCBI Taxonomy" id="1141890"/>
    <lineage>
        <taxon>Bacteria</taxon>
        <taxon>Pseudomonadati</taxon>
        <taxon>Pseudomonadota</taxon>
        <taxon>Alphaproteobacteria</taxon>
        <taxon>Sphingomonadales</taxon>
        <taxon>Sphingomonadaceae</taxon>
        <taxon>Sphingomonas</taxon>
    </lineage>
</organism>
<keyword evidence="5 9" id="KW-0798">TonB box</keyword>
<sequence length="759" mass="79995">MKQLGKSSIVALGVALGTPAWGQDVPVDTSEIVVVGSRAPGRLGSETASPVDILSADELAARGLSDLSRTLQFLAPSFNFPRSATAPSAANTRAATLRGLSPDQVLVLVNGKRRHSSSVVNFNNVVGRGSVPYDLNTIPVSAIERVEILRDGAAAQYGSDAIAGVINIVLKSGAASGFADVQSGITERGDGRTLTAALNHGFALGDDGSLNVTAELRERGATNRAGIDSRYGRLTGEQGDPDSVDLNAAASLRQAIGSVELYGDATYDRRRSRSPAQFRVPTTAPAIFPAGFVPHIRLRMDDFDGTLGLRGEWRGWRWDLSDTVGLNETRFRVEDTANTTLGAASPTAFEAGGARYAQNVASLGISRPLKLLAGGNLAIGAEHRLEWFKIRQGEPGSYVGAGAQGFPGYNPPSPVDVDRNAWSVYADLELRPIEALTLGGAVRHEEYSDFGAATTGKLTAFLKPLDMLALRATASTGFRAPSLQQQFFSTVTSQSSGGVLVNIGTFAVSDPVARALGSQPLRQETSRNLSGGIVLTPGGGFTLTVDAFRIEIDDRIALSETLSGAAVTAILRAAGITNASQARFFTNAVDTTTKGYEITANWRHRLADGSLALTAGYGRFDTDVDRLNTNAVVPSAPLLGPMAIGLLTTAQPKDKWTLAGRLDLGAFGLNADLVQFGEFTTISVLTPQTYGAVTTIDLTADFTVTRQFRFGIGVLNLTDAFPDKTIERGLTQGGSLLYPEAGAIGTNGREVFARATVIF</sequence>
<dbReference type="PROSITE" id="PS52016">
    <property type="entry name" value="TONB_DEPENDENT_REC_3"/>
    <property type="match status" value="1"/>
</dbReference>
<dbReference type="Proteomes" id="UP000219494">
    <property type="component" value="Unassembled WGS sequence"/>
</dbReference>
<dbReference type="InterPro" id="IPR036942">
    <property type="entry name" value="Beta-barrel_TonB_sf"/>
</dbReference>
<reference evidence="12 13" key="1">
    <citation type="submission" date="2017-07" db="EMBL/GenBank/DDBJ databases">
        <authorList>
            <person name="Sun Z.S."/>
            <person name="Albrecht U."/>
            <person name="Echele G."/>
            <person name="Lee C.C."/>
        </authorList>
    </citation>
    <scope>NUCLEOTIDE SEQUENCE [LARGE SCALE GENOMIC DNA]</scope>
    <source>
        <strain evidence="12 13">CGMCC 1.12672</strain>
    </source>
</reference>
<protein>
    <submittedName>
        <fullName evidence="12">Iron complex outermembrane recepter protein</fullName>
    </submittedName>
</protein>
<evidence type="ECO:0000256" key="1">
    <source>
        <dbReference type="ARBA" id="ARBA00004571"/>
    </source>
</evidence>
<evidence type="ECO:0000259" key="10">
    <source>
        <dbReference type="Pfam" id="PF00593"/>
    </source>
</evidence>
<comment type="similarity">
    <text evidence="8 9">Belongs to the TonB-dependent receptor family.</text>
</comment>
<dbReference type="Gene3D" id="2.170.130.10">
    <property type="entry name" value="TonB-dependent receptor, plug domain"/>
    <property type="match status" value="1"/>
</dbReference>
<evidence type="ECO:0000256" key="5">
    <source>
        <dbReference type="ARBA" id="ARBA00023077"/>
    </source>
</evidence>
<name>A0A285QC86_9SPHN</name>
<gene>
    <name evidence="12" type="ORF">SAMN06297144_0554</name>
</gene>
<keyword evidence="13" id="KW-1185">Reference proteome</keyword>
<dbReference type="OrthoDB" id="7051241at2"/>
<dbReference type="GO" id="GO:0009279">
    <property type="term" value="C:cell outer membrane"/>
    <property type="evidence" value="ECO:0007669"/>
    <property type="project" value="UniProtKB-SubCell"/>
</dbReference>
<dbReference type="Pfam" id="PF00593">
    <property type="entry name" value="TonB_dep_Rec_b-barrel"/>
    <property type="match status" value="1"/>
</dbReference>
<dbReference type="CDD" id="cd01347">
    <property type="entry name" value="ligand_gated_channel"/>
    <property type="match status" value="1"/>
</dbReference>
<evidence type="ECO:0000259" key="11">
    <source>
        <dbReference type="Pfam" id="PF07715"/>
    </source>
</evidence>
<keyword evidence="7 8" id="KW-0998">Cell outer membrane</keyword>
<evidence type="ECO:0000256" key="4">
    <source>
        <dbReference type="ARBA" id="ARBA00022692"/>
    </source>
</evidence>
<evidence type="ECO:0000256" key="9">
    <source>
        <dbReference type="RuleBase" id="RU003357"/>
    </source>
</evidence>
<dbReference type="InterPro" id="IPR000531">
    <property type="entry name" value="Beta-barrel_TonB"/>
</dbReference>
<dbReference type="Pfam" id="PF07715">
    <property type="entry name" value="Plug"/>
    <property type="match status" value="1"/>
</dbReference>
<evidence type="ECO:0000256" key="3">
    <source>
        <dbReference type="ARBA" id="ARBA00022452"/>
    </source>
</evidence>
<comment type="subcellular location">
    <subcellularLocation>
        <location evidence="1 8">Cell outer membrane</location>
        <topology evidence="1 8">Multi-pass membrane protein</topology>
    </subcellularLocation>
</comment>
<dbReference type="Gene3D" id="2.40.170.20">
    <property type="entry name" value="TonB-dependent receptor, beta-barrel domain"/>
    <property type="match status" value="1"/>
</dbReference>
<dbReference type="AlphaFoldDB" id="A0A285QC86"/>
<dbReference type="PANTHER" id="PTHR47234">
    <property type="match status" value="1"/>
</dbReference>
<feature type="domain" description="TonB-dependent receptor plug" evidence="11">
    <location>
        <begin position="46"/>
        <end position="165"/>
    </location>
</feature>
<dbReference type="InterPro" id="IPR039426">
    <property type="entry name" value="TonB-dep_rcpt-like"/>
</dbReference>
<dbReference type="InterPro" id="IPR037066">
    <property type="entry name" value="Plug_dom_sf"/>
</dbReference>
<evidence type="ECO:0000256" key="8">
    <source>
        <dbReference type="PROSITE-ProRule" id="PRU01360"/>
    </source>
</evidence>
<keyword evidence="3 8" id="KW-1134">Transmembrane beta strand</keyword>